<evidence type="ECO:0000259" key="1">
    <source>
        <dbReference type="PROSITE" id="PS51186"/>
    </source>
</evidence>
<dbReference type="AlphaFoldDB" id="A0A1G5L8Y5"/>
<proteinExistence type="predicted"/>
<dbReference type="InterPro" id="IPR000182">
    <property type="entry name" value="GNAT_dom"/>
</dbReference>
<feature type="domain" description="N-acetyltransferase" evidence="1">
    <location>
        <begin position="1"/>
        <end position="144"/>
    </location>
</feature>
<evidence type="ECO:0000313" key="2">
    <source>
        <dbReference type="EMBL" id="SCZ09413.1"/>
    </source>
</evidence>
<dbReference type="CDD" id="cd04301">
    <property type="entry name" value="NAT_SF"/>
    <property type="match status" value="1"/>
</dbReference>
<dbReference type="InterPro" id="IPR016181">
    <property type="entry name" value="Acyl_CoA_acyltransferase"/>
</dbReference>
<dbReference type="OrthoDB" id="9797178at2"/>
<keyword evidence="3" id="KW-1185">Reference proteome</keyword>
<gene>
    <name evidence="2" type="ORF">SAMN02927923_04069</name>
</gene>
<dbReference type="Pfam" id="PF00583">
    <property type="entry name" value="Acetyltransf_1"/>
    <property type="match status" value="1"/>
</dbReference>
<dbReference type="Proteomes" id="UP000199569">
    <property type="component" value="Unassembled WGS sequence"/>
</dbReference>
<accession>A0A1G5L8Y5</accession>
<dbReference type="SUPFAM" id="SSF55729">
    <property type="entry name" value="Acyl-CoA N-acyltransferases (Nat)"/>
    <property type="match status" value="1"/>
</dbReference>
<dbReference type="GO" id="GO:0016747">
    <property type="term" value="F:acyltransferase activity, transferring groups other than amino-acyl groups"/>
    <property type="evidence" value="ECO:0007669"/>
    <property type="project" value="InterPro"/>
</dbReference>
<dbReference type="EMBL" id="FMVJ01000015">
    <property type="protein sequence ID" value="SCZ09413.1"/>
    <property type="molecule type" value="Genomic_DNA"/>
</dbReference>
<dbReference type="RefSeq" id="WP_091138755.1">
    <property type="nucleotide sequence ID" value="NZ_FMVJ01000015.1"/>
</dbReference>
<dbReference type="PROSITE" id="PS51186">
    <property type="entry name" value="GNAT"/>
    <property type="match status" value="1"/>
</dbReference>
<protein>
    <submittedName>
        <fullName evidence="2">Putative acetyltransferase</fullName>
    </submittedName>
</protein>
<name>A0A1G5L8Y5_9HYPH</name>
<dbReference type="Gene3D" id="3.40.630.30">
    <property type="match status" value="1"/>
</dbReference>
<sequence length="164" mass="17843">MDVRVEEAADWSAVYTIYAEAFGQLIEAELVRQLHDDGDLILSLIAHGDKPAGHIAFSHLALPETPTIKGAALAPLAVRPAFQAKGVGSVLVRHSLEQLKSEGYDLVLVLGDPDYYNRFGFTPRLASRLKTPYDGPYLQALALSEKGKEAHGPVSYARAFAELK</sequence>
<reference evidence="2 3" key="1">
    <citation type="submission" date="2016-10" db="EMBL/GenBank/DDBJ databases">
        <authorList>
            <person name="de Groot N.N."/>
        </authorList>
    </citation>
    <scope>NUCLEOTIDE SEQUENCE [LARGE SCALE GENOMIC DNA]</scope>
    <source>
        <strain evidence="2 3">CGMCC 1.7666</strain>
    </source>
</reference>
<keyword evidence="2" id="KW-0808">Transferase</keyword>
<evidence type="ECO:0000313" key="3">
    <source>
        <dbReference type="Proteomes" id="UP000199569"/>
    </source>
</evidence>
<organism evidence="2 3">
    <name type="scientific">Microvirga guangxiensis</name>
    <dbReference type="NCBI Taxonomy" id="549386"/>
    <lineage>
        <taxon>Bacteria</taxon>
        <taxon>Pseudomonadati</taxon>
        <taxon>Pseudomonadota</taxon>
        <taxon>Alphaproteobacteria</taxon>
        <taxon>Hyphomicrobiales</taxon>
        <taxon>Methylobacteriaceae</taxon>
        <taxon>Microvirga</taxon>
    </lineage>
</organism>
<dbReference type="STRING" id="549386.SAMN02927923_04069"/>